<feature type="region of interest" description="Disordered" evidence="1">
    <location>
        <begin position="86"/>
        <end position="126"/>
    </location>
</feature>
<dbReference type="Proteomes" id="UP000887565">
    <property type="component" value="Unplaced"/>
</dbReference>
<name>A0A915IAR5_ROMCU</name>
<evidence type="ECO:0000313" key="3">
    <source>
        <dbReference type="WBParaSite" id="nRc.2.0.1.t11274-RA"/>
    </source>
</evidence>
<keyword evidence="2" id="KW-1185">Reference proteome</keyword>
<reference evidence="3" key="1">
    <citation type="submission" date="2022-11" db="UniProtKB">
        <authorList>
            <consortium name="WormBaseParasite"/>
        </authorList>
    </citation>
    <scope>IDENTIFICATION</scope>
</reference>
<accession>A0A915IAR5</accession>
<dbReference type="WBParaSite" id="nRc.2.0.1.t11274-RA">
    <property type="protein sequence ID" value="nRc.2.0.1.t11274-RA"/>
    <property type="gene ID" value="nRc.2.0.1.g11274"/>
</dbReference>
<sequence>MKKLEIRNEIYNYAKSIGYNFPSNTDGVYLRDSSWPNIKSAAVGKKDKPNKTGAEGGSDAKYTEVELKVFDIIRRESTGLIEFNVRESLSTSSSPSSESQDNIIDSNNMISTEQPMEFTGTARVSG</sequence>
<feature type="compositionally biased region" description="Polar residues" evidence="1">
    <location>
        <begin position="100"/>
        <end position="114"/>
    </location>
</feature>
<proteinExistence type="predicted"/>
<protein>
    <submittedName>
        <fullName evidence="3">Uncharacterized protein</fullName>
    </submittedName>
</protein>
<evidence type="ECO:0000256" key="1">
    <source>
        <dbReference type="SAM" id="MobiDB-lite"/>
    </source>
</evidence>
<organism evidence="2 3">
    <name type="scientific">Romanomermis culicivorax</name>
    <name type="common">Nematode worm</name>
    <dbReference type="NCBI Taxonomy" id="13658"/>
    <lineage>
        <taxon>Eukaryota</taxon>
        <taxon>Metazoa</taxon>
        <taxon>Ecdysozoa</taxon>
        <taxon>Nematoda</taxon>
        <taxon>Enoplea</taxon>
        <taxon>Dorylaimia</taxon>
        <taxon>Mermithida</taxon>
        <taxon>Mermithoidea</taxon>
        <taxon>Mermithidae</taxon>
        <taxon>Romanomermis</taxon>
    </lineage>
</organism>
<evidence type="ECO:0000313" key="2">
    <source>
        <dbReference type="Proteomes" id="UP000887565"/>
    </source>
</evidence>
<feature type="compositionally biased region" description="Low complexity" evidence="1">
    <location>
        <begin position="88"/>
        <end position="99"/>
    </location>
</feature>
<dbReference type="AlphaFoldDB" id="A0A915IAR5"/>